<reference evidence="2 3" key="1">
    <citation type="submission" date="2024-04" db="EMBL/GenBank/DDBJ databases">
        <authorList>
            <person name="Waldvogel A.-M."/>
            <person name="Schoenle A."/>
        </authorList>
    </citation>
    <scope>NUCLEOTIDE SEQUENCE [LARGE SCALE GENOMIC DNA]</scope>
</reference>
<protein>
    <recommendedName>
        <fullName evidence="1">Protein kinase domain-containing protein</fullName>
    </recommendedName>
</protein>
<dbReference type="PANTHER" id="PTHR44329">
    <property type="entry name" value="SERINE/THREONINE-PROTEIN KINASE TNNI3K-RELATED"/>
    <property type="match status" value="1"/>
</dbReference>
<evidence type="ECO:0000313" key="2">
    <source>
        <dbReference type="EMBL" id="CAL1608034.1"/>
    </source>
</evidence>
<evidence type="ECO:0000313" key="3">
    <source>
        <dbReference type="Proteomes" id="UP001497482"/>
    </source>
</evidence>
<dbReference type="Proteomes" id="UP001497482">
    <property type="component" value="Chromosome 6"/>
</dbReference>
<dbReference type="InterPro" id="IPR008271">
    <property type="entry name" value="Ser/Thr_kinase_AS"/>
</dbReference>
<dbReference type="Pfam" id="PF00069">
    <property type="entry name" value="Pkinase"/>
    <property type="match status" value="1"/>
</dbReference>
<dbReference type="AlphaFoldDB" id="A0AAV2M3Y8"/>
<dbReference type="CDD" id="cd00180">
    <property type="entry name" value="PKc"/>
    <property type="match status" value="1"/>
</dbReference>
<dbReference type="SUPFAM" id="SSF56112">
    <property type="entry name" value="Protein kinase-like (PK-like)"/>
    <property type="match status" value="1"/>
</dbReference>
<dbReference type="GO" id="GO:0005524">
    <property type="term" value="F:ATP binding"/>
    <property type="evidence" value="ECO:0007669"/>
    <property type="project" value="InterPro"/>
</dbReference>
<accession>A0AAV2M3Y8</accession>
<sequence length="260" mass="29554">MAMAWPMPMVAANPTVAQGCFGKVYKEIYNGQWAAVKKVPCNRVQLEDLQREAKVYKKAVHPNIVRILGPITIQDFKYVIPLEFIFGEDLETALFKPQQSKMRLTRDMIKTIIRGMCEGLLYMHSKDIVHQDLKPDNIMVEEGTYRAVIIDMGLAKFFRNGLNSATDMGNLEYSAPEVLTWGVQRSQSSDVWAMGKIIAEMRSGVRYPREHVNPRTVSTSIRGSVYCNVVCKMVRKNPADRASMAQVIREIRQVEKPTPI</sequence>
<name>A0AAV2M3Y8_KNICA</name>
<proteinExistence type="predicted"/>
<dbReference type="PROSITE" id="PS00108">
    <property type="entry name" value="PROTEIN_KINASE_ST"/>
    <property type="match status" value="1"/>
</dbReference>
<dbReference type="EMBL" id="OZ035828">
    <property type="protein sequence ID" value="CAL1608034.1"/>
    <property type="molecule type" value="Genomic_DNA"/>
</dbReference>
<gene>
    <name evidence="2" type="ORF">KC01_LOCUS35025</name>
</gene>
<feature type="domain" description="Protein kinase" evidence="1">
    <location>
        <begin position="10"/>
        <end position="260"/>
    </location>
</feature>
<dbReference type="InterPro" id="IPR051681">
    <property type="entry name" value="Ser/Thr_Kinases-Pseudokinases"/>
</dbReference>
<organism evidence="2 3">
    <name type="scientific">Knipowitschia caucasica</name>
    <name type="common">Caucasian dwarf goby</name>
    <name type="synonym">Pomatoschistus caucasicus</name>
    <dbReference type="NCBI Taxonomy" id="637954"/>
    <lineage>
        <taxon>Eukaryota</taxon>
        <taxon>Metazoa</taxon>
        <taxon>Chordata</taxon>
        <taxon>Craniata</taxon>
        <taxon>Vertebrata</taxon>
        <taxon>Euteleostomi</taxon>
        <taxon>Actinopterygii</taxon>
        <taxon>Neopterygii</taxon>
        <taxon>Teleostei</taxon>
        <taxon>Neoteleostei</taxon>
        <taxon>Acanthomorphata</taxon>
        <taxon>Gobiaria</taxon>
        <taxon>Gobiiformes</taxon>
        <taxon>Gobioidei</taxon>
        <taxon>Gobiidae</taxon>
        <taxon>Gobiinae</taxon>
        <taxon>Knipowitschia</taxon>
    </lineage>
</organism>
<dbReference type="PROSITE" id="PS50011">
    <property type="entry name" value="PROTEIN_KINASE_DOM"/>
    <property type="match status" value="1"/>
</dbReference>
<dbReference type="InterPro" id="IPR000719">
    <property type="entry name" value="Prot_kinase_dom"/>
</dbReference>
<dbReference type="SMART" id="SM00220">
    <property type="entry name" value="S_TKc"/>
    <property type="match status" value="1"/>
</dbReference>
<dbReference type="Gene3D" id="3.30.200.20">
    <property type="entry name" value="Phosphorylase Kinase, domain 1"/>
    <property type="match status" value="1"/>
</dbReference>
<dbReference type="InterPro" id="IPR011009">
    <property type="entry name" value="Kinase-like_dom_sf"/>
</dbReference>
<dbReference type="GO" id="GO:0004674">
    <property type="term" value="F:protein serine/threonine kinase activity"/>
    <property type="evidence" value="ECO:0007669"/>
    <property type="project" value="TreeGrafter"/>
</dbReference>
<keyword evidence="3" id="KW-1185">Reference proteome</keyword>
<evidence type="ECO:0000259" key="1">
    <source>
        <dbReference type="PROSITE" id="PS50011"/>
    </source>
</evidence>
<dbReference type="Gene3D" id="1.10.510.10">
    <property type="entry name" value="Transferase(Phosphotransferase) domain 1"/>
    <property type="match status" value="1"/>
</dbReference>